<feature type="transmembrane region" description="Helical" evidence="1">
    <location>
        <begin position="83"/>
        <end position="103"/>
    </location>
</feature>
<keyword evidence="1" id="KW-1133">Transmembrane helix</keyword>
<keyword evidence="1" id="KW-0812">Transmembrane</keyword>
<feature type="transmembrane region" description="Helical" evidence="1">
    <location>
        <begin position="23"/>
        <end position="46"/>
    </location>
</feature>
<dbReference type="AlphaFoldDB" id="A0A2S7N2Y9"/>
<evidence type="ECO:0000313" key="3">
    <source>
        <dbReference type="Proteomes" id="UP000239663"/>
    </source>
</evidence>
<dbReference type="InterPro" id="IPR023804">
    <property type="entry name" value="DUF3792_TM"/>
</dbReference>
<name>A0A2S7N2Y9_9BACI</name>
<gene>
    <name evidence="2" type="ORF">CYL18_00355</name>
</gene>
<feature type="transmembrane region" description="Helical" evidence="1">
    <location>
        <begin position="58"/>
        <end position="76"/>
    </location>
</feature>
<evidence type="ECO:0000313" key="2">
    <source>
        <dbReference type="EMBL" id="PQD96387.1"/>
    </source>
</evidence>
<dbReference type="Proteomes" id="UP000239663">
    <property type="component" value="Unassembled WGS sequence"/>
</dbReference>
<feature type="transmembrane region" description="Helical" evidence="1">
    <location>
        <begin position="115"/>
        <end position="135"/>
    </location>
</feature>
<dbReference type="RefSeq" id="WP_104847487.1">
    <property type="nucleotide sequence ID" value="NZ_PKOZ01000001.1"/>
</dbReference>
<evidence type="ECO:0000256" key="1">
    <source>
        <dbReference type="SAM" id="Phobius"/>
    </source>
</evidence>
<accession>A0A2S7N2Y9</accession>
<keyword evidence="3" id="KW-1185">Reference proteome</keyword>
<keyword evidence="1" id="KW-0472">Membrane</keyword>
<dbReference type="EMBL" id="PKOZ01000001">
    <property type="protein sequence ID" value="PQD96387.1"/>
    <property type="molecule type" value="Genomic_DNA"/>
</dbReference>
<reference evidence="2 3" key="1">
    <citation type="submission" date="2017-12" db="EMBL/GenBank/DDBJ databases">
        <title>Taxonomic description and draft genome of Pradoshia cofamensis Gen. nov., sp. nov., a thermotolerant bacillale isolated from anterior gut of earthworm Eisenia fetida.</title>
        <authorList>
            <person name="Saha T."/>
            <person name="Chakraborty R."/>
        </authorList>
    </citation>
    <scope>NUCLEOTIDE SEQUENCE [LARGE SCALE GENOMIC DNA]</scope>
    <source>
        <strain evidence="2 3">EAG3</strain>
    </source>
</reference>
<dbReference type="Pfam" id="PF12670">
    <property type="entry name" value="DUF3792"/>
    <property type="match status" value="1"/>
</dbReference>
<dbReference type="NCBIfam" id="TIGR04086">
    <property type="entry name" value="TIGR04086_membr"/>
    <property type="match status" value="1"/>
</dbReference>
<comment type="caution">
    <text evidence="2">The sequence shown here is derived from an EMBL/GenBank/DDBJ whole genome shotgun (WGS) entry which is preliminary data.</text>
</comment>
<proteinExistence type="predicted"/>
<protein>
    <submittedName>
        <fullName evidence="2">TIGR04086 family membrane protein</fullName>
    </submittedName>
</protein>
<dbReference type="OrthoDB" id="2988991at2"/>
<organism evidence="2 3">
    <name type="scientific">Pradoshia eiseniae</name>
    <dbReference type="NCBI Taxonomy" id="2064768"/>
    <lineage>
        <taxon>Bacteria</taxon>
        <taxon>Bacillati</taxon>
        <taxon>Bacillota</taxon>
        <taxon>Bacilli</taxon>
        <taxon>Bacillales</taxon>
        <taxon>Bacillaceae</taxon>
        <taxon>Pradoshia</taxon>
    </lineage>
</organism>
<sequence length="144" mass="15582">MVGHTFLVKKELVLIETRNLGSAILYGVVTIFIMAAVFSLFFSLILRFTSVAESSLTYIIMVLSFLTLFIGGFIAGGKGKKQGWLLGGGTGLIYTLIVFLYQYLGLDSLFTTKQLIYNACFILTAMMGGVLGVNLSGGPDTKKT</sequence>